<dbReference type="GO" id="GO:0005886">
    <property type="term" value="C:plasma membrane"/>
    <property type="evidence" value="ECO:0007669"/>
    <property type="project" value="UniProtKB-SubCell"/>
</dbReference>
<feature type="transmembrane region" description="Helical" evidence="7">
    <location>
        <begin position="187"/>
        <end position="205"/>
    </location>
</feature>
<feature type="transmembrane region" description="Helical" evidence="7">
    <location>
        <begin position="20"/>
        <end position="41"/>
    </location>
</feature>
<evidence type="ECO:0000256" key="2">
    <source>
        <dbReference type="ARBA" id="ARBA00022475"/>
    </source>
</evidence>
<dbReference type="Proteomes" id="UP000545761">
    <property type="component" value="Unassembled WGS sequence"/>
</dbReference>
<feature type="transmembrane region" description="Helical" evidence="7">
    <location>
        <begin position="90"/>
        <end position="111"/>
    </location>
</feature>
<evidence type="ECO:0000256" key="3">
    <source>
        <dbReference type="ARBA" id="ARBA00022692"/>
    </source>
</evidence>
<reference evidence="8 9" key="1">
    <citation type="submission" date="2020-07" db="EMBL/GenBank/DDBJ databases">
        <title>Streptomyces isolated from Indian soil.</title>
        <authorList>
            <person name="Mandal S."/>
            <person name="Maiti P.K."/>
        </authorList>
    </citation>
    <scope>NUCLEOTIDE SEQUENCE [LARGE SCALE GENOMIC DNA]</scope>
    <source>
        <strain evidence="8 9">PSKA28</strain>
    </source>
</reference>
<dbReference type="PANTHER" id="PTHR42770:SF13">
    <property type="entry name" value="L-METHIONINE_BRANCHED-CHAIN AMINO ACID EXPORTER YJEH"/>
    <property type="match status" value="1"/>
</dbReference>
<evidence type="ECO:0000256" key="6">
    <source>
        <dbReference type="SAM" id="MobiDB-lite"/>
    </source>
</evidence>
<gene>
    <name evidence="8" type="ORF">H1D24_35370</name>
</gene>
<evidence type="ECO:0000313" key="9">
    <source>
        <dbReference type="Proteomes" id="UP000545761"/>
    </source>
</evidence>
<sequence>MQNETISPPRGRLTAVQGTALYVGAVLGTGVIALPALAAEVAGPASLLAWLGLVVLSAPLAAAFAALGARHPDAGGVSTYARLAFGERTAAVVGWCFYLAIPPGATAAALFGGSYVAAAVGGGTVTTAVTGGALMATVTVINMAGLRMTGRLQSVLFGLLVTLLTAAVVLSLPHAKAENLEPFAPHGWTAVGPAAVLLVFSFAGWEAITHMAGEFRDPARDLPRATAFAVVIVGVLYLAVAFAVIAVLGGGAARSDAPLGDLMARGLGGGARPLAALAAVLLTLGTMNAYYASAAKLGAALGRDGVLPRWFAHGSLAGETPRRSLGFISALAMLALLAVTVTGVGARPVVLLSTGSFVAVYAIGVAAAIRLLPRRSAGRAAAWAALAAVALLLALSGVYLIWPLLVTGAALLSLRLHRNRRRPAALPDTGADRVQVAEPCSTTAGGAVRGAARPVPGGAGKGPQA</sequence>
<accession>A0A7W0ICT4</accession>
<dbReference type="EMBL" id="JACEHE010000035">
    <property type="protein sequence ID" value="MBA2950898.1"/>
    <property type="molecule type" value="Genomic_DNA"/>
</dbReference>
<keyword evidence="5 7" id="KW-0472">Membrane</keyword>
<dbReference type="Pfam" id="PF13520">
    <property type="entry name" value="AA_permease_2"/>
    <property type="match status" value="1"/>
</dbReference>
<comment type="subcellular location">
    <subcellularLocation>
        <location evidence="1">Cell membrane</location>
        <topology evidence="1">Multi-pass membrane protein</topology>
    </subcellularLocation>
</comment>
<dbReference type="PANTHER" id="PTHR42770">
    <property type="entry name" value="AMINO ACID TRANSPORTER-RELATED"/>
    <property type="match status" value="1"/>
</dbReference>
<dbReference type="RefSeq" id="WP_181661826.1">
    <property type="nucleotide sequence ID" value="NZ_JACEHE010000035.1"/>
</dbReference>
<feature type="region of interest" description="Disordered" evidence="6">
    <location>
        <begin position="444"/>
        <end position="465"/>
    </location>
</feature>
<feature type="transmembrane region" description="Helical" evidence="7">
    <location>
        <begin position="155"/>
        <end position="175"/>
    </location>
</feature>
<feature type="transmembrane region" description="Helical" evidence="7">
    <location>
        <begin position="381"/>
        <end position="402"/>
    </location>
</feature>
<comment type="caution">
    <text evidence="8">The sequence shown here is derived from an EMBL/GenBank/DDBJ whole genome shotgun (WGS) entry which is preliminary data.</text>
</comment>
<evidence type="ECO:0000256" key="5">
    <source>
        <dbReference type="ARBA" id="ARBA00023136"/>
    </source>
</evidence>
<keyword evidence="4 7" id="KW-1133">Transmembrane helix</keyword>
<feature type="transmembrane region" description="Helical" evidence="7">
    <location>
        <begin position="273"/>
        <end position="293"/>
    </location>
</feature>
<name>A0A7W0ICT4_9ACTN</name>
<dbReference type="AlphaFoldDB" id="A0A7W0ICT4"/>
<dbReference type="PIRSF" id="PIRSF006060">
    <property type="entry name" value="AA_transporter"/>
    <property type="match status" value="1"/>
</dbReference>
<feature type="transmembrane region" description="Helical" evidence="7">
    <location>
        <begin position="226"/>
        <end position="253"/>
    </location>
</feature>
<evidence type="ECO:0000256" key="1">
    <source>
        <dbReference type="ARBA" id="ARBA00004651"/>
    </source>
</evidence>
<dbReference type="Gene3D" id="1.20.1740.10">
    <property type="entry name" value="Amino acid/polyamine transporter I"/>
    <property type="match status" value="1"/>
</dbReference>
<protein>
    <submittedName>
        <fullName evidence="8">Amino acid permease</fullName>
    </submittedName>
</protein>
<keyword evidence="3 7" id="KW-0812">Transmembrane</keyword>
<feature type="transmembrane region" description="Helical" evidence="7">
    <location>
        <begin position="117"/>
        <end position="143"/>
    </location>
</feature>
<evidence type="ECO:0000313" key="8">
    <source>
        <dbReference type="EMBL" id="MBA2950898.1"/>
    </source>
</evidence>
<organism evidence="8 9">
    <name type="scientific">Streptomyces himalayensis subsp. himalayensis</name>
    <dbReference type="NCBI Taxonomy" id="2756131"/>
    <lineage>
        <taxon>Bacteria</taxon>
        <taxon>Bacillati</taxon>
        <taxon>Actinomycetota</taxon>
        <taxon>Actinomycetes</taxon>
        <taxon>Kitasatosporales</taxon>
        <taxon>Streptomycetaceae</taxon>
        <taxon>Streptomyces</taxon>
        <taxon>Streptomyces himalayensis</taxon>
    </lineage>
</organism>
<evidence type="ECO:0000256" key="4">
    <source>
        <dbReference type="ARBA" id="ARBA00022989"/>
    </source>
</evidence>
<evidence type="ECO:0000256" key="7">
    <source>
        <dbReference type="SAM" id="Phobius"/>
    </source>
</evidence>
<feature type="transmembrane region" description="Helical" evidence="7">
    <location>
        <begin position="350"/>
        <end position="369"/>
    </location>
</feature>
<dbReference type="GO" id="GO:0022857">
    <property type="term" value="F:transmembrane transporter activity"/>
    <property type="evidence" value="ECO:0007669"/>
    <property type="project" value="InterPro"/>
</dbReference>
<feature type="transmembrane region" description="Helical" evidence="7">
    <location>
        <begin position="47"/>
        <end position="69"/>
    </location>
</feature>
<keyword evidence="2" id="KW-1003">Cell membrane</keyword>
<dbReference type="InterPro" id="IPR050367">
    <property type="entry name" value="APC_superfamily"/>
</dbReference>
<proteinExistence type="predicted"/>
<dbReference type="InterPro" id="IPR002293">
    <property type="entry name" value="AA/rel_permease1"/>
</dbReference>
<feature type="compositionally biased region" description="Low complexity" evidence="6">
    <location>
        <begin position="444"/>
        <end position="456"/>
    </location>
</feature>
<feature type="transmembrane region" description="Helical" evidence="7">
    <location>
        <begin position="325"/>
        <end position="344"/>
    </location>
</feature>